<keyword evidence="5" id="KW-0067">ATP-binding</keyword>
<dbReference type="SMART" id="SM00220">
    <property type="entry name" value="S_TKc"/>
    <property type="match status" value="1"/>
</dbReference>
<feature type="non-terminal residue" evidence="8">
    <location>
        <position position="1"/>
    </location>
</feature>
<evidence type="ECO:0000256" key="1">
    <source>
        <dbReference type="ARBA" id="ARBA00012513"/>
    </source>
</evidence>
<dbReference type="EC" id="2.7.11.1" evidence="1"/>
<dbReference type="PROSITE" id="PS00109">
    <property type="entry name" value="PROTEIN_KINASE_TYR"/>
    <property type="match status" value="1"/>
</dbReference>
<keyword evidence="3" id="KW-0547">Nucleotide-binding</keyword>
<feature type="domain" description="Protein kinase" evidence="7">
    <location>
        <begin position="241"/>
        <end position="416"/>
    </location>
</feature>
<organism evidence="8 9">
    <name type="scientific">Streblomastix strix</name>
    <dbReference type="NCBI Taxonomy" id="222440"/>
    <lineage>
        <taxon>Eukaryota</taxon>
        <taxon>Metamonada</taxon>
        <taxon>Preaxostyla</taxon>
        <taxon>Oxymonadida</taxon>
        <taxon>Streblomastigidae</taxon>
        <taxon>Streblomastix</taxon>
    </lineage>
</organism>
<dbReference type="GO" id="GO:0004674">
    <property type="term" value="F:protein serine/threonine kinase activity"/>
    <property type="evidence" value="ECO:0007669"/>
    <property type="project" value="UniProtKB-EC"/>
</dbReference>
<feature type="coiled-coil region" evidence="6">
    <location>
        <begin position="123"/>
        <end position="214"/>
    </location>
</feature>
<accession>A0A5J4UXS9</accession>
<protein>
    <recommendedName>
        <fullName evidence="1">non-specific serine/threonine protein kinase</fullName>
        <ecNumber evidence="1">2.7.11.1</ecNumber>
    </recommendedName>
</protein>
<dbReference type="InterPro" id="IPR011009">
    <property type="entry name" value="Kinase-like_dom_sf"/>
</dbReference>
<dbReference type="InterPro" id="IPR000719">
    <property type="entry name" value="Prot_kinase_dom"/>
</dbReference>
<dbReference type="EMBL" id="SNRW01011390">
    <property type="protein sequence ID" value="KAA6375228.1"/>
    <property type="molecule type" value="Genomic_DNA"/>
</dbReference>
<dbReference type="Pfam" id="PF00069">
    <property type="entry name" value="Pkinase"/>
    <property type="match status" value="2"/>
</dbReference>
<dbReference type="InterPro" id="IPR008266">
    <property type="entry name" value="Tyr_kinase_AS"/>
</dbReference>
<dbReference type="Gene3D" id="1.10.510.10">
    <property type="entry name" value="Transferase(Phosphotransferase) domain 1"/>
    <property type="match status" value="2"/>
</dbReference>
<evidence type="ECO:0000259" key="7">
    <source>
        <dbReference type="PROSITE" id="PS50011"/>
    </source>
</evidence>
<evidence type="ECO:0000256" key="6">
    <source>
        <dbReference type="SAM" id="Coils"/>
    </source>
</evidence>
<dbReference type="OrthoDB" id="541276at2759"/>
<sequence>HRDLKPENILIDKDGNAKLADFGLAAKIEGKSYLKVAGTFYYTPPEAFTWDRMTVESDVWALGVILTELVTGVHPFAEKSQAESESKIKNGIFAPIPEYVPDELKKMIEKMLQVDPLKRPSVEELLETEVMKHQAQIERDKDEQKKEQSVTEILANAVREKNKEIEKQNEFEKRKAEEDAEKSRKILEDNLQLKQQLEQLNQQLIANSQVNERQQEFEPTKSVIIKKKILSFDENKVRNYQQIGEPINIGYQGTVYRISRKDNQLVNESKELSYIDNFSNYEKIKMLTFETFDPIYKEEQIKKQTLIHFHLHHENIIEFVEAFLHEDNFYIVMELAQGENLSDFYTKKKNGEFITEEEAWRILKGIASGIAYLHSKRILHKDLRPQNVLLTSDGTVKIFNFDISEELQPNQDFSYT</sequence>
<evidence type="ECO:0000256" key="5">
    <source>
        <dbReference type="ARBA" id="ARBA00022840"/>
    </source>
</evidence>
<evidence type="ECO:0000313" key="9">
    <source>
        <dbReference type="Proteomes" id="UP000324800"/>
    </source>
</evidence>
<reference evidence="8 9" key="1">
    <citation type="submission" date="2019-03" db="EMBL/GenBank/DDBJ databases">
        <title>Single cell metagenomics reveals metabolic interactions within the superorganism composed of flagellate Streblomastix strix and complex community of Bacteroidetes bacteria on its surface.</title>
        <authorList>
            <person name="Treitli S.C."/>
            <person name="Kolisko M."/>
            <person name="Husnik F."/>
            <person name="Keeling P."/>
            <person name="Hampl V."/>
        </authorList>
    </citation>
    <scope>NUCLEOTIDE SEQUENCE [LARGE SCALE GENOMIC DNA]</scope>
    <source>
        <strain evidence="8">ST1C</strain>
    </source>
</reference>
<feature type="domain" description="Protein kinase" evidence="7">
    <location>
        <begin position="1"/>
        <end position="131"/>
    </location>
</feature>
<dbReference type="Proteomes" id="UP000324800">
    <property type="component" value="Unassembled WGS sequence"/>
</dbReference>
<evidence type="ECO:0000256" key="3">
    <source>
        <dbReference type="ARBA" id="ARBA00022741"/>
    </source>
</evidence>
<keyword evidence="2" id="KW-0808">Transferase</keyword>
<gene>
    <name evidence="8" type="ORF">EZS28_029246</name>
</gene>
<dbReference type="GO" id="GO:0005524">
    <property type="term" value="F:ATP binding"/>
    <property type="evidence" value="ECO:0007669"/>
    <property type="project" value="UniProtKB-KW"/>
</dbReference>
<dbReference type="PANTHER" id="PTHR43671">
    <property type="entry name" value="SERINE/THREONINE-PROTEIN KINASE NEK"/>
    <property type="match status" value="1"/>
</dbReference>
<name>A0A5J4UXS9_9EUKA</name>
<proteinExistence type="predicted"/>
<keyword evidence="4 8" id="KW-0418">Kinase</keyword>
<dbReference type="SUPFAM" id="SSF56112">
    <property type="entry name" value="Protein kinase-like (PK-like)"/>
    <property type="match status" value="2"/>
</dbReference>
<dbReference type="AlphaFoldDB" id="A0A5J4UXS9"/>
<evidence type="ECO:0000256" key="2">
    <source>
        <dbReference type="ARBA" id="ARBA00022679"/>
    </source>
</evidence>
<evidence type="ECO:0000256" key="4">
    <source>
        <dbReference type="ARBA" id="ARBA00022777"/>
    </source>
</evidence>
<evidence type="ECO:0000313" key="8">
    <source>
        <dbReference type="EMBL" id="KAA6375228.1"/>
    </source>
</evidence>
<dbReference type="PANTHER" id="PTHR43671:SF13">
    <property type="entry name" value="SERINE_THREONINE-PROTEIN KINASE NEK2"/>
    <property type="match status" value="1"/>
</dbReference>
<dbReference type="PROSITE" id="PS50011">
    <property type="entry name" value="PROTEIN_KINASE_DOM"/>
    <property type="match status" value="2"/>
</dbReference>
<keyword evidence="6" id="KW-0175">Coiled coil</keyword>
<comment type="caution">
    <text evidence="8">The sequence shown here is derived from an EMBL/GenBank/DDBJ whole genome shotgun (WGS) entry which is preliminary data.</text>
</comment>
<dbReference type="InterPro" id="IPR050660">
    <property type="entry name" value="NEK_Ser/Thr_kinase"/>
</dbReference>